<dbReference type="PANTHER" id="PTHR10492">
    <property type="match status" value="1"/>
</dbReference>
<gene>
    <name evidence="1" type="ORF">OSJNBa0041L14.19</name>
</gene>
<dbReference type="PANTHER" id="PTHR10492:SF57">
    <property type="entry name" value="ATP-DEPENDENT DNA HELICASE"/>
    <property type="match status" value="1"/>
</dbReference>
<proteinExistence type="predicted"/>
<sequence length="572" mass="65437">MSAWAAALARMWRQSTWRRGGLRHRRRRAGAGPGGGRLRLRFIRVRGVGGLGKFFFFPPRWCSAAASRQGGLPWPQPYVAAESPFVGVAELYAAIYSPSSRSVRRRIIPNDNAVHQCNNVIHNYHNRICHRLLTKVTMILGNHFPVDTTLPDPSVDHIGYEAVSKFMIHGPCGSSNKSSTCMNDGKCSKFYPKEFTEKNYGVVGRVIYARPKNNITTEKGGVDVDNRYVVAHNVDLLVKYQAHINVEIVNRDGMEKYLFKYTTKGPDCAKVGIRDGGNEIQQYLDCRCVTPCEAAWRLLQFDIHHTDPSMERLPVHLPLENSVVFSEDDHLDQVIENPRSTITKLTAWFDANRIYPQARQHMYVEFPEFWTWHGDGKYWKQRSQSHKGKVGRIANVGPNQGEQFYLRILLHVVKGAQSFSDVRTVSGIQYPTFQSACEEMGLLGDDREWSHAITDAAQWALPYQLRQLFVMMLLFYQVSDPAKLFDNNVQLMGEDFAYRVCQQTPRIHQNILQEHIRLSTLAELDRLLRDVGYSLDHFQLPRLSHLAFPPLESRLIMDELAYGTTEVNEQLN</sequence>
<dbReference type="Proteomes" id="UP000000763">
    <property type="component" value="Chromosome 10"/>
</dbReference>
<name>Q7G4D2_ORYSJ</name>
<organism evidence="1 2">
    <name type="scientific">Oryza sativa subsp. japonica</name>
    <name type="common">Rice</name>
    <dbReference type="NCBI Taxonomy" id="39947"/>
    <lineage>
        <taxon>Eukaryota</taxon>
        <taxon>Viridiplantae</taxon>
        <taxon>Streptophyta</taxon>
        <taxon>Embryophyta</taxon>
        <taxon>Tracheophyta</taxon>
        <taxon>Spermatophyta</taxon>
        <taxon>Magnoliopsida</taxon>
        <taxon>Liliopsida</taxon>
        <taxon>Poales</taxon>
        <taxon>Poaceae</taxon>
        <taxon>BOP clade</taxon>
        <taxon>Oryzoideae</taxon>
        <taxon>Oryzeae</taxon>
        <taxon>Oryzinae</taxon>
        <taxon>Oryza</taxon>
        <taxon>Oryza sativa</taxon>
    </lineage>
</organism>
<dbReference type="AlphaFoldDB" id="Q7G4D2"/>
<reference evidence="2" key="1">
    <citation type="journal article" date="2005" name="Nature">
        <title>The map-based sequence of the rice genome.</title>
        <authorList>
            <consortium name="International rice genome sequencing project (IRGSP)"/>
            <person name="Matsumoto T."/>
            <person name="Wu J."/>
            <person name="Kanamori H."/>
            <person name="Katayose Y."/>
            <person name="Fujisawa M."/>
            <person name="Namiki N."/>
            <person name="Mizuno H."/>
            <person name="Yamamoto K."/>
            <person name="Antonio B.A."/>
            <person name="Baba T."/>
            <person name="Sakata K."/>
            <person name="Nagamura Y."/>
            <person name="Aoki H."/>
            <person name="Arikawa K."/>
            <person name="Arita K."/>
            <person name="Bito T."/>
            <person name="Chiden Y."/>
            <person name="Fujitsuka N."/>
            <person name="Fukunaka R."/>
            <person name="Hamada M."/>
            <person name="Harada C."/>
            <person name="Hayashi A."/>
            <person name="Hijishita S."/>
            <person name="Honda M."/>
            <person name="Hosokawa S."/>
            <person name="Ichikawa Y."/>
            <person name="Idonuma A."/>
            <person name="Iijima M."/>
            <person name="Ikeda M."/>
            <person name="Ikeno M."/>
            <person name="Ito K."/>
            <person name="Ito S."/>
            <person name="Ito T."/>
            <person name="Ito Y."/>
            <person name="Ito Y."/>
            <person name="Iwabuchi A."/>
            <person name="Kamiya K."/>
            <person name="Karasawa W."/>
            <person name="Kurita K."/>
            <person name="Katagiri S."/>
            <person name="Kikuta A."/>
            <person name="Kobayashi H."/>
            <person name="Kobayashi N."/>
            <person name="Machita K."/>
            <person name="Maehara T."/>
            <person name="Masukawa M."/>
            <person name="Mizubayashi T."/>
            <person name="Mukai Y."/>
            <person name="Nagasaki H."/>
            <person name="Nagata Y."/>
            <person name="Naito S."/>
            <person name="Nakashima M."/>
            <person name="Nakama Y."/>
            <person name="Nakamichi Y."/>
            <person name="Nakamura M."/>
            <person name="Meguro A."/>
            <person name="Negishi M."/>
            <person name="Ohta I."/>
            <person name="Ohta T."/>
            <person name="Okamoto M."/>
            <person name="Ono N."/>
            <person name="Saji S."/>
            <person name="Sakaguchi M."/>
            <person name="Sakai K."/>
            <person name="Shibata M."/>
            <person name="Shimokawa T."/>
            <person name="Song J."/>
            <person name="Takazaki Y."/>
            <person name="Terasawa K."/>
            <person name="Tsugane M."/>
            <person name="Tsuji K."/>
            <person name="Ueda S."/>
            <person name="Waki K."/>
            <person name="Yamagata H."/>
            <person name="Yamamoto M."/>
            <person name="Yamamoto S."/>
            <person name="Yamane H."/>
            <person name="Yoshiki S."/>
            <person name="Yoshihara R."/>
            <person name="Yukawa K."/>
            <person name="Zhong H."/>
            <person name="Yano M."/>
            <person name="Yuan Q."/>
            <person name="Ouyang S."/>
            <person name="Liu J."/>
            <person name="Jones K.M."/>
            <person name="Gansberger K."/>
            <person name="Moffat K."/>
            <person name="Hill J."/>
            <person name="Bera J."/>
            <person name="Fadrosh D."/>
            <person name="Jin S."/>
            <person name="Johri S."/>
            <person name="Kim M."/>
            <person name="Overton L."/>
            <person name="Reardon M."/>
            <person name="Tsitrin T."/>
            <person name="Vuong H."/>
            <person name="Weaver B."/>
            <person name="Ciecko A."/>
            <person name="Tallon L."/>
            <person name="Jackson J."/>
            <person name="Pai G."/>
            <person name="Aken S.V."/>
            <person name="Utterback T."/>
            <person name="Reidmuller S."/>
            <person name="Feldblyum T."/>
            <person name="Hsiao J."/>
            <person name="Zismann V."/>
            <person name="Iobst S."/>
            <person name="de Vazeille A.R."/>
            <person name="Buell C.R."/>
            <person name="Ying K."/>
            <person name="Li Y."/>
            <person name="Lu T."/>
            <person name="Huang Y."/>
            <person name="Zhao Q."/>
            <person name="Feng Q."/>
            <person name="Zhang L."/>
            <person name="Zhu J."/>
            <person name="Weng Q."/>
            <person name="Mu J."/>
            <person name="Lu Y."/>
            <person name="Fan D."/>
            <person name="Liu Y."/>
            <person name="Guan J."/>
            <person name="Zhang Y."/>
            <person name="Yu S."/>
            <person name="Liu X."/>
            <person name="Zhang Y."/>
            <person name="Hong G."/>
            <person name="Han B."/>
            <person name="Choisne N."/>
            <person name="Demange N."/>
            <person name="Orjeda G."/>
            <person name="Samain S."/>
            <person name="Cattolico L."/>
            <person name="Pelletier E."/>
            <person name="Couloux A."/>
            <person name="Segurens B."/>
            <person name="Wincker P."/>
            <person name="D'Hont A."/>
            <person name="Scarpelli C."/>
            <person name="Weissenbach J."/>
            <person name="Salanoubat M."/>
            <person name="Quetier F."/>
            <person name="Yu Y."/>
            <person name="Kim H.R."/>
            <person name="Rambo T."/>
            <person name="Currie J."/>
            <person name="Collura K."/>
            <person name="Luo M."/>
            <person name="Yang T."/>
            <person name="Ammiraju J.S.S."/>
            <person name="Engler F."/>
            <person name="Soderlund C."/>
            <person name="Wing R.A."/>
            <person name="Palmer L.E."/>
            <person name="de la Bastide M."/>
            <person name="Spiegel L."/>
            <person name="Nascimento L."/>
            <person name="Zutavern T."/>
            <person name="O'Shaughnessy A."/>
            <person name="Dike S."/>
            <person name="Dedhia N."/>
            <person name="Preston R."/>
            <person name="Balija V."/>
            <person name="McCombie W.R."/>
            <person name="Chow T."/>
            <person name="Chen H."/>
            <person name="Chung M."/>
            <person name="Chen C."/>
            <person name="Shaw J."/>
            <person name="Wu H."/>
            <person name="Hsiao K."/>
            <person name="Chao Y."/>
            <person name="Chu M."/>
            <person name="Cheng C."/>
            <person name="Hour A."/>
            <person name="Lee P."/>
            <person name="Lin S."/>
            <person name="Lin Y."/>
            <person name="Liou J."/>
            <person name="Liu S."/>
            <person name="Hsing Y."/>
            <person name="Raghuvanshi S."/>
            <person name="Mohanty A."/>
            <person name="Bharti A.K."/>
            <person name="Gaur A."/>
            <person name="Gupta V."/>
            <person name="Kumar D."/>
            <person name="Ravi V."/>
            <person name="Vij S."/>
            <person name="Kapur A."/>
            <person name="Khurana P."/>
            <person name="Khurana P."/>
            <person name="Khurana J.P."/>
            <person name="Tyagi A.K."/>
            <person name="Gaikwad K."/>
            <person name="Singh A."/>
            <person name="Dalal V."/>
            <person name="Srivastava S."/>
            <person name="Dixit A."/>
            <person name="Pal A.K."/>
            <person name="Ghazi I.A."/>
            <person name="Yadav M."/>
            <person name="Pandit A."/>
            <person name="Bhargava A."/>
            <person name="Sureshbabu K."/>
            <person name="Batra K."/>
            <person name="Sharma T.R."/>
            <person name="Mohapatra T."/>
            <person name="Singh N.K."/>
            <person name="Messing J."/>
            <person name="Nelson A.B."/>
            <person name="Fuks G."/>
            <person name="Kavchok S."/>
            <person name="Keizer G."/>
            <person name="Linton E."/>
            <person name="Llaca V."/>
            <person name="Song R."/>
            <person name="Tanyolac B."/>
            <person name="Young S."/>
            <person name="Ho-Il K."/>
            <person name="Hahn J.H."/>
            <person name="Sangsakoo G."/>
            <person name="Vanavichit A."/>
            <person name="de Mattos Luiz.A.T."/>
            <person name="Zimmer P.D."/>
            <person name="Malone G."/>
            <person name="Dellagostin O."/>
            <person name="de Oliveira A.C."/>
            <person name="Bevan M."/>
            <person name="Bancroft I."/>
            <person name="Minx P."/>
            <person name="Cordum H."/>
            <person name="Wilson R."/>
            <person name="Cheng Z."/>
            <person name="Jin W."/>
            <person name="Jiang J."/>
            <person name="Leong S.A."/>
            <person name="Iwama H."/>
            <person name="Gojobori T."/>
            <person name="Itoh T."/>
            <person name="Niimura Y."/>
            <person name="Fujii Y."/>
            <person name="Habara T."/>
            <person name="Sakai H."/>
            <person name="Sato Y."/>
            <person name="Wilson G."/>
            <person name="Kumar K."/>
            <person name="McCouch S."/>
            <person name="Juretic N."/>
            <person name="Hoen D."/>
            <person name="Wright S."/>
            <person name="Bruskiewich R."/>
            <person name="Bureau T."/>
            <person name="Miyao A."/>
            <person name="Hirochika H."/>
            <person name="Nishikawa T."/>
            <person name="Kadowaki K."/>
            <person name="Sugiura M."/>
            <person name="Burr B."/>
            <person name="Sasaki T."/>
        </authorList>
    </citation>
    <scope>NUCLEOTIDE SEQUENCE [LARGE SCALE GENOMIC DNA]</scope>
    <source>
        <strain evidence="2">cv. Nipponbare</strain>
    </source>
</reference>
<protein>
    <recommendedName>
        <fullName evidence="3">Helitron helicase-like domain-containing protein</fullName>
    </recommendedName>
</protein>
<evidence type="ECO:0000313" key="2">
    <source>
        <dbReference type="Proteomes" id="UP000000763"/>
    </source>
</evidence>
<dbReference type="EMBL" id="AC099042">
    <property type="protein sequence ID" value="AAN08257.1"/>
    <property type="molecule type" value="Genomic_DNA"/>
</dbReference>
<reference evidence="2" key="2">
    <citation type="journal article" date="2008" name="Nucleic Acids Res.">
        <title>The rice annotation project database (RAP-DB): 2008 update.</title>
        <authorList>
            <consortium name="The rice annotation project (RAP)"/>
        </authorList>
    </citation>
    <scope>GENOME REANNOTATION</scope>
    <source>
        <strain evidence="2">cv. Nipponbare</strain>
    </source>
</reference>
<accession>Q7G4D2</accession>
<evidence type="ECO:0000313" key="1">
    <source>
        <dbReference type="EMBL" id="AAN08257.1"/>
    </source>
</evidence>
<evidence type="ECO:0008006" key="3">
    <source>
        <dbReference type="Google" id="ProtNLM"/>
    </source>
</evidence>